<name>A0A2T5P531_9PSED</name>
<evidence type="ECO:0000313" key="1">
    <source>
        <dbReference type="EMBL" id="PTU72797.1"/>
    </source>
</evidence>
<dbReference type="EMBL" id="QASN01000022">
    <property type="protein sequence ID" value="PTU72797.1"/>
    <property type="molecule type" value="Genomic_DNA"/>
</dbReference>
<accession>A0A2T5P531</accession>
<dbReference type="Proteomes" id="UP000244064">
    <property type="component" value="Unassembled WGS sequence"/>
</dbReference>
<protein>
    <submittedName>
        <fullName evidence="1">Uncharacterized protein</fullName>
    </submittedName>
</protein>
<reference evidence="1 2" key="1">
    <citation type="submission" date="2018-04" db="EMBL/GenBank/DDBJ databases">
        <title>Pseudomonas sp. nov., isolated from mangrove soil.</title>
        <authorList>
            <person name="Chen C."/>
        </authorList>
    </citation>
    <scope>NUCLEOTIDE SEQUENCE [LARGE SCALE GENOMIC DNA]</scope>
    <source>
        <strain evidence="1 2">TC-11</strain>
    </source>
</reference>
<keyword evidence="2" id="KW-1185">Reference proteome</keyword>
<dbReference type="AlphaFoldDB" id="A0A2T5P531"/>
<comment type="caution">
    <text evidence="1">The sequence shown here is derived from an EMBL/GenBank/DDBJ whole genome shotgun (WGS) entry which is preliminary data.</text>
</comment>
<organism evidence="1 2">
    <name type="scientific">Pseudomonas mangrovi</name>
    <dbReference type="NCBI Taxonomy" id="2161748"/>
    <lineage>
        <taxon>Bacteria</taxon>
        <taxon>Pseudomonadati</taxon>
        <taxon>Pseudomonadota</taxon>
        <taxon>Gammaproteobacteria</taxon>
        <taxon>Pseudomonadales</taxon>
        <taxon>Pseudomonadaceae</taxon>
        <taxon>Pseudomonas</taxon>
    </lineage>
</organism>
<sequence>MAIESDRGVEQRDIAYRASTARRHLNPGNGLRYRRLHDAVVEALKVALHGADVVAVAIGFNEAARIAGAALTPTGIATAVTFALAIA</sequence>
<proteinExistence type="predicted"/>
<gene>
    <name evidence="1" type="ORF">DBO85_18780</name>
</gene>
<evidence type="ECO:0000313" key="2">
    <source>
        <dbReference type="Proteomes" id="UP000244064"/>
    </source>
</evidence>